<dbReference type="InterPro" id="IPR036770">
    <property type="entry name" value="Ankyrin_rpt-contain_sf"/>
</dbReference>
<dbReference type="PANTHER" id="PTHR24124">
    <property type="entry name" value="ANKYRIN REPEAT FAMILY A"/>
    <property type="match status" value="1"/>
</dbReference>
<sequence>MINQLDQQAYFKTKINQNRNIKSSIVNRQLPLRRSDLLLKLSFNLSKGHYNFVSELLKSKLEKQNFDFEIDVDETIKVENLQFETNRSHKKFLFGKTPLILCTYLKENEWAINLSRLLIQNGANVSLRDHLNGCTALHYACSMLKLELIEILLRNTNFSQDNLKDYNGNTPLFYLISSYAYYLVEKINIVYTEEKFLQVFQIFLKYLRHYNLKINAYNRFGLSLYELWNFLFTNNQNLKDNETFNFIGRLLKEENSISETKILKNFNSAKMRYENENVENHLPLSNRLNIDFFLKRNLLIDLKTLRVIKHSNKMDDYLIYIFLKKISPNELPVNFYLIRDKSGLDKNIEIYRKNTSIPFSVNQSLIKNPEGDLKRNKFSWRDRFNQLYNSLEIRNSESFRKSAKNIEVAKQEHTHHGHHNGHHHSHQAHHGQHGHHNHGHDENVLPQLSHRPDLSSALSLSSIKKQKSNSISSRK</sequence>
<dbReference type="SUPFAM" id="SSF48403">
    <property type="entry name" value="Ankyrin repeat"/>
    <property type="match status" value="1"/>
</dbReference>
<dbReference type="OrthoDB" id="5406014at2759"/>
<dbReference type="GO" id="GO:0010468">
    <property type="term" value="P:regulation of gene expression"/>
    <property type="evidence" value="ECO:0007669"/>
    <property type="project" value="TreeGrafter"/>
</dbReference>
<organism evidence="5 6">
    <name type="scientific">Brachionus calyciflorus</name>
    <dbReference type="NCBI Taxonomy" id="104777"/>
    <lineage>
        <taxon>Eukaryota</taxon>
        <taxon>Metazoa</taxon>
        <taxon>Spiralia</taxon>
        <taxon>Gnathifera</taxon>
        <taxon>Rotifera</taxon>
        <taxon>Eurotatoria</taxon>
        <taxon>Monogononta</taxon>
        <taxon>Pseudotrocha</taxon>
        <taxon>Ploima</taxon>
        <taxon>Brachionidae</taxon>
        <taxon>Brachionus</taxon>
    </lineage>
</organism>
<dbReference type="Pfam" id="PF12796">
    <property type="entry name" value="Ank_2"/>
    <property type="match status" value="1"/>
</dbReference>
<evidence type="ECO:0000256" key="4">
    <source>
        <dbReference type="SAM" id="MobiDB-lite"/>
    </source>
</evidence>
<name>A0A814FM55_9BILA</name>
<dbReference type="GO" id="GO:0005634">
    <property type="term" value="C:nucleus"/>
    <property type="evidence" value="ECO:0007669"/>
    <property type="project" value="TreeGrafter"/>
</dbReference>
<dbReference type="PROSITE" id="PS50088">
    <property type="entry name" value="ANK_REPEAT"/>
    <property type="match status" value="1"/>
</dbReference>
<dbReference type="EMBL" id="CAJNOC010003546">
    <property type="protein sequence ID" value="CAF0987521.1"/>
    <property type="molecule type" value="Genomic_DNA"/>
</dbReference>
<accession>A0A814FM55</accession>
<evidence type="ECO:0000256" key="3">
    <source>
        <dbReference type="PROSITE-ProRule" id="PRU00023"/>
    </source>
</evidence>
<dbReference type="AlphaFoldDB" id="A0A814FM55"/>
<feature type="region of interest" description="Disordered" evidence="4">
    <location>
        <begin position="412"/>
        <end position="448"/>
    </location>
</feature>
<proteinExistence type="predicted"/>
<keyword evidence="2 3" id="KW-0040">ANK repeat</keyword>
<dbReference type="PANTHER" id="PTHR24124:SF14">
    <property type="entry name" value="CHROMOSOME UNDETERMINED SCAFFOLD_25, WHOLE GENOME SHOTGUN SEQUENCE"/>
    <property type="match status" value="1"/>
</dbReference>
<evidence type="ECO:0000313" key="5">
    <source>
        <dbReference type="EMBL" id="CAF0987521.1"/>
    </source>
</evidence>
<keyword evidence="1" id="KW-0677">Repeat</keyword>
<dbReference type="SMART" id="SM00248">
    <property type="entry name" value="ANK"/>
    <property type="match status" value="2"/>
</dbReference>
<feature type="region of interest" description="Disordered" evidence="4">
    <location>
        <begin position="456"/>
        <end position="475"/>
    </location>
</feature>
<gene>
    <name evidence="5" type="ORF">OXX778_LOCUS15744</name>
</gene>
<dbReference type="InterPro" id="IPR002110">
    <property type="entry name" value="Ankyrin_rpt"/>
</dbReference>
<evidence type="ECO:0000256" key="1">
    <source>
        <dbReference type="ARBA" id="ARBA00022737"/>
    </source>
</evidence>
<dbReference type="Gene3D" id="1.25.40.20">
    <property type="entry name" value="Ankyrin repeat-containing domain"/>
    <property type="match status" value="1"/>
</dbReference>
<evidence type="ECO:0000313" key="6">
    <source>
        <dbReference type="Proteomes" id="UP000663879"/>
    </source>
</evidence>
<reference evidence="5" key="1">
    <citation type="submission" date="2021-02" db="EMBL/GenBank/DDBJ databases">
        <authorList>
            <person name="Nowell W R."/>
        </authorList>
    </citation>
    <scope>NUCLEOTIDE SEQUENCE</scope>
    <source>
        <strain evidence="5">Ploen Becks lab</strain>
    </source>
</reference>
<comment type="caution">
    <text evidence="5">The sequence shown here is derived from an EMBL/GenBank/DDBJ whole genome shotgun (WGS) entry which is preliminary data.</text>
</comment>
<dbReference type="Proteomes" id="UP000663879">
    <property type="component" value="Unassembled WGS sequence"/>
</dbReference>
<keyword evidence="6" id="KW-1185">Reference proteome</keyword>
<feature type="repeat" description="ANK" evidence="3">
    <location>
        <begin position="94"/>
        <end position="130"/>
    </location>
</feature>
<protein>
    <submittedName>
        <fullName evidence="5">Uncharacterized protein</fullName>
    </submittedName>
</protein>
<evidence type="ECO:0000256" key="2">
    <source>
        <dbReference type="ARBA" id="ARBA00023043"/>
    </source>
</evidence>
<feature type="compositionally biased region" description="Basic residues" evidence="4">
    <location>
        <begin position="415"/>
        <end position="438"/>
    </location>
</feature>